<organism evidence="3 4">
    <name type="scientific">Polyangium fumosum</name>
    <dbReference type="NCBI Taxonomy" id="889272"/>
    <lineage>
        <taxon>Bacteria</taxon>
        <taxon>Pseudomonadati</taxon>
        <taxon>Myxococcota</taxon>
        <taxon>Polyangia</taxon>
        <taxon>Polyangiales</taxon>
        <taxon>Polyangiaceae</taxon>
        <taxon>Polyangium</taxon>
    </lineage>
</organism>
<reference evidence="3 4" key="1">
    <citation type="submission" date="2019-04" db="EMBL/GenBank/DDBJ databases">
        <authorList>
            <person name="Li Y."/>
            <person name="Wang J."/>
        </authorList>
    </citation>
    <scope>NUCLEOTIDE SEQUENCE [LARGE SCALE GENOMIC DNA]</scope>
    <source>
        <strain evidence="3 4">DSM 14668</strain>
    </source>
</reference>
<proteinExistence type="predicted"/>
<evidence type="ECO:0000313" key="4">
    <source>
        <dbReference type="Proteomes" id="UP000309215"/>
    </source>
</evidence>
<dbReference type="Gene3D" id="3.50.50.60">
    <property type="entry name" value="FAD/NAD(P)-binding domain"/>
    <property type="match status" value="1"/>
</dbReference>
<keyword evidence="1" id="KW-0560">Oxidoreductase</keyword>
<dbReference type="PANTHER" id="PTHR13847:SF289">
    <property type="entry name" value="GLYCINE OXIDASE"/>
    <property type="match status" value="1"/>
</dbReference>
<dbReference type="InterPro" id="IPR006076">
    <property type="entry name" value="FAD-dep_OxRdtase"/>
</dbReference>
<dbReference type="SUPFAM" id="SSF54373">
    <property type="entry name" value="FAD-linked reductases, C-terminal domain"/>
    <property type="match status" value="1"/>
</dbReference>
<gene>
    <name evidence="3" type="ORF">E8A74_16325</name>
</gene>
<evidence type="ECO:0000259" key="2">
    <source>
        <dbReference type="Pfam" id="PF01266"/>
    </source>
</evidence>
<dbReference type="GO" id="GO:0016491">
    <property type="term" value="F:oxidoreductase activity"/>
    <property type="evidence" value="ECO:0007669"/>
    <property type="project" value="UniProtKB-KW"/>
</dbReference>
<keyword evidence="4" id="KW-1185">Reference proteome</keyword>
<evidence type="ECO:0000313" key="3">
    <source>
        <dbReference type="EMBL" id="TKD07860.1"/>
    </source>
</evidence>
<comment type="caution">
    <text evidence="3">The sequence shown here is derived from an EMBL/GenBank/DDBJ whole genome shotgun (WGS) entry which is preliminary data.</text>
</comment>
<dbReference type="Gene3D" id="3.30.9.10">
    <property type="entry name" value="D-Amino Acid Oxidase, subunit A, domain 2"/>
    <property type="match status" value="1"/>
</dbReference>
<dbReference type="AlphaFoldDB" id="A0A4U1JEC3"/>
<evidence type="ECO:0000256" key="1">
    <source>
        <dbReference type="ARBA" id="ARBA00023002"/>
    </source>
</evidence>
<accession>A0A4U1JEC3</accession>
<dbReference type="RefSeq" id="WP_136929948.1">
    <property type="nucleotide sequence ID" value="NZ_SSMQ01000015.1"/>
</dbReference>
<dbReference type="SUPFAM" id="SSF51971">
    <property type="entry name" value="Nucleotide-binding domain"/>
    <property type="match status" value="1"/>
</dbReference>
<dbReference type="Proteomes" id="UP000309215">
    <property type="component" value="Unassembled WGS sequence"/>
</dbReference>
<protein>
    <submittedName>
        <fullName evidence="3">FAD-dependent oxidoreductase</fullName>
    </submittedName>
</protein>
<feature type="domain" description="FAD dependent oxidoreductase" evidence="2">
    <location>
        <begin position="8"/>
        <end position="323"/>
    </location>
</feature>
<dbReference type="EMBL" id="SSMQ01000015">
    <property type="protein sequence ID" value="TKD07860.1"/>
    <property type="molecule type" value="Genomic_DNA"/>
</dbReference>
<dbReference type="Pfam" id="PF01266">
    <property type="entry name" value="DAO"/>
    <property type="match status" value="1"/>
</dbReference>
<dbReference type="OrthoDB" id="9790035at2"/>
<name>A0A4U1JEC3_9BACT</name>
<sequence>MVDSGRLDVAVLGAGVMGLVAAVTLVRAGLRVAVHERAADSTASAAWRSGGMLAPDCEAEIAEPLVVALGRRSLALWPSLVPGVETNGTLVVAPPREPGVLTRFERLTPHHQALDEEALGALEPALAGRYRRGLFFPNEGHLDPRRTLRALQAWLCEAGVPLEFGFSGDPEALRADRIVDARGLGARDRLPTLRGVQGEMALVRSRDVVLSRPVRLLHHRHPLYVVPREGGVFMIGATTIESASPDPSEETRVTLRSAGELLTQAYALHPAFAEAEILELNAGLRPAFPDNNPRIEVFGRTITVNGLYRHGWLVAPALAARIVDVLLGKVPPNEVMHADPSEW</sequence>
<dbReference type="GO" id="GO:0005737">
    <property type="term" value="C:cytoplasm"/>
    <property type="evidence" value="ECO:0007669"/>
    <property type="project" value="TreeGrafter"/>
</dbReference>
<dbReference type="PANTHER" id="PTHR13847">
    <property type="entry name" value="SARCOSINE DEHYDROGENASE-RELATED"/>
    <property type="match status" value="1"/>
</dbReference>
<dbReference type="InterPro" id="IPR036188">
    <property type="entry name" value="FAD/NAD-bd_sf"/>
</dbReference>